<organism evidence="1 2">
    <name type="scientific">Proteiniclasticum sediminis</name>
    <dbReference type="NCBI Taxonomy" id="2804028"/>
    <lineage>
        <taxon>Bacteria</taxon>
        <taxon>Bacillati</taxon>
        <taxon>Bacillota</taxon>
        <taxon>Clostridia</taxon>
        <taxon>Eubacteriales</taxon>
        <taxon>Clostridiaceae</taxon>
        <taxon>Proteiniclasticum</taxon>
    </lineage>
</organism>
<comment type="caution">
    <text evidence="1">The sequence shown here is derived from an EMBL/GenBank/DDBJ whole genome shotgun (WGS) entry which is preliminary data.</text>
</comment>
<gene>
    <name evidence="1" type="ORF">KCG48_07810</name>
</gene>
<dbReference type="Proteomes" id="UP000675379">
    <property type="component" value="Unassembled WGS sequence"/>
</dbReference>
<proteinExistence type="predicted"/>
<name>A0A941CR41_9CLOT</name>
<reference evidence="1" key="1">
    <citation type="submission" date="2021-04" db="EMBL/GenBank/DDBJ databases">
        <title>Proteiniclasticum sedimins sp. nov., an obligate anaerobic bacterium isolated from anaerobic sludge.</title>
        <authorList>
            <person name="Liu J."/>
        </authorList>
    </citation>
    <scope>NUCLEOTIDE SEQUENCE</scope>
    <source>
        <strain evidence="1">BAD-10</strain>
    </source>
</reference>
<dbReference type="EMBL" id="JAGSCS010000009">
    <property type="protein sequence ID" value="MBR0576248.1"/>
    <property type="molecule type" value="Genomic_DNA"/>
</dbReference>
<dbReference type="RefSeq" id="WP_211801094.1">
    <property type="nucleotide sequence ID" value="NZ_JAGSCS010000009.1"/>
</dbReference>
<evidence type="ECO:0000313" key="2">
    <source>
        <dbReference type="Proteomes" id="UP000675379"/>
    </source>
</evidence>
<evidence type="ECO:0000313" key="1">
    <source>
        <dbReference type="EMBL" id="MBR0576248.1"/>
    </source>
</evidence>
<accession>A0A941CR41</accession>
<protein>
    <submittedName>
        <fullName evidence="1">Uncharacterized protein</fullName>
    </submittedName>
</protein>
<dbReference type="AlphaFoldDB" id="A0A941CR41"/>
<sequence>MFKEKMVTTAIPERVFTLCKIVEKKPISISALKEKMEPDYLNQTSSYYSDYRTAANELKLISISDNMVMLAVEPSVIMSTASMRKYINGMLEEFQKGQFYQVTQAYYQLGNSVLTGEKNVSTLSSKIKQMINQEVDAPAMRAWRFWVSFLGLGYLQDMFIIPNADVFLADVISIAGFEKNRTYSFGDFINRILPYSKMIVDYNPSNKILNYGVSNGLRSLHDAGVIKLEHILDQEDIWNLYPFKAHVISGTVTNITVIK</sequence>
<keyword evidence="2" id="KW-1185">Reference proteome</keyword>